<evidence type="ECO:0000313" key="3">
    <source>
        <dbReference type="EMBL" id="CAG9568760.1"/>
    </source>
</evidence>
<comment type="similarity">
    <text evidence="1">Belongs to the GADD45 family.</text>
</comment>
<dbReference type="Proteomes" id="UP000789524">
    <property type="component" value="Unassembled WGS sequence"/>
</dbReference>
<dbReference type="Gene3D" id="3.30.1330.30">
    <property type="match status" value="1"/>
</dbReference>
<evidence type="ECO:0000256" key="1">
    <source>
        <dbReference type="ARBA" id="ARBA00007361"/>
    </source>
</evidence>
<protein>
    <submittedName>
        <fullName evidence="3">(African queen) hypothetical protein</fullName>
    </submittedName>
</protein>
<gene>
    <name evidence="3" type="ORF">DCHRY22_LOCUS8595</name>
</gene>
<organism evidence="3 4">
    <name type="scientific">Danaus chrysippus</name>
    <name type="common">African queen</name>
    <dbReference type="NCBI Taxonomy" id="151541"/>
    <lineage>
        <taxon>Eukaryota</taxon>
        <taxon>Metazoa</taxon>
        <taxon>Ecdysozoa</taxon>
        <taxon>Arthropoda</taxon>
        <taxon>Hexapoda</taxon>
        <taxon>Insecta</taxon>
        <taxon>Pterygota</taxon>
        <taxon>Neoptera</taxon>
        <taxon>Endopterygota</taxon>
        <taxon>Lepidoptera</taxon>
        <taxon>Glossata</taxon>
        <taxon>Ditrysia</taxon>
        <taxon>Papilionoidea</taxon>
        <taxon>Nymphalidae</taxon>
        <taxon>Danainae</taxon>
        <taxon>Danaini</taxon>
        <taxon>Danaina</taxon>
        <taxon>Danaus</taxon>
        <taxon>Anosia</taxon>
    </lineage>
</organism>
<dbReference type="OrthoDB" id="5976967at2759"/>
<feature type="domain" description="Ribosomal protein eL8/eL30/eS12/Gadd45" evidence="2">
    <location>
        <begin position="30"/>
        <end position="111"/>
    </location>
</feature>
<dbReference type="PANTHER" id="PTHR10411:SF8">
    <property type="entry name" value="FI09246P"/>
    <property type="match status" value="1"/>
</dbReference>
<evidence type="ECO:0000313" key="4">
    <source>
        <dbReference type="Proteomes" id="UP000789524"/>
    </source>
</evidence>
<sequence>MCKDSVVALTSESFSGLADKSCMSPGQCLSSVLLAALAERRLAVGLPAAVRHLRAGREALFVVTVGASPSADSATHLLAVLLRAFCAEHHIRVLEVDSDCKLKRLLGVSSCEPLGCVLVRSPYADPFRDLSVSVPPLCVSPAERSLLALCTEGAAPPLVRLPDK</sequence>
<dbReference type="SUPFAM" id="SSF55315">
    <property type="entry name" value="L30e-like"/>
    <property type="match status" value="1"/>
</dbReference>
<dbReference type="GO" id="GO:0005737">
    <property type="term" value="C:cytoplasm"/>
    <property type="evidence" value="ECO:0007669"/>
    <property type="project" value="TreeGrafter"/>
</dbReference>
<dbReference type="EMBL" id="CAKASE010000061">
    <property type="protein sequence ID" value="CAG9568760.1"/>
    <property type="molecule type" value="Genomic_DNA"/>
</dbReference>
<dbReference type="InterPro" id="IPR004038">
    <property type="entry name" value="Ribosomal_eL8/eL30/eS12/Gad45"/>
</dbReference>
<accession>A0A8J2QR47</accession>
<comment type="caution">
    <text evidence="3">The sequence shown here is derived from an EMBL/GenBank/DDBJ whole genome shotgun (WGS) entry which is preliminary data.</text>
</comment>
<proteinExistence type="inferred from homology"/>
<reference evidence="3" key="1">
    <citation type="submission" date="2021-09" db="EMBL/GenBank/DDBJ databases">
        <authorList>
            <person name="Martin H S."/>
        </authorList>
    </citation>
    <scope>NUCLEOTIDE SEQUENCE</scope>
</reference>
<dbReference type="AlphaFoldDB" id="A0A8J2QR47"/>
<evidence type="ECO:0000259" key="2">
    <source>
        <dbReference type="Pfam" id="PF01248"/>
    </source>
</evidence>
<dbReference type="InterPro" id="IPR024824">
    <property type="entry name" value="GADD45"/>
</dbReference>
<name>A0A8J2QR47_9NEOP</name>
<dbReference type="GO" id="GO:0005634">
    <property type="term" value="C:nucleus"/>
    <property type="evidence" value="ECO:0007669"/>
    <property type="project" value="InterPro"/>
</dbReference>
<dbReference type="PANTHER" id="PTHR10411">
    <property type="entry name" value="GROWTH ARREST AND DNA DAMAGE-INDUCIBLE PROTEIN GADD45"/>
    <property type="match status" value="1"/>
</dbReference>
<dbReference type="Pfam" id="PF01248">
    <property type="entry name" value="Ribosomal_L7Ae"/>
    <property type="match status" value="1"/>
</dbReference>
<keyword evidence="4" id="KW-1185">Reference proteome</keyword>
<dbReference type="InterPro" id="IPR029064">
    <property type="entry name" value="Ribosomal_eL30-like_sf"/>
</dbReference>
<dbReference type="GO" id="GO:0051726">
    <property type="term" value="P:regulation of cell cycle"/>
    <property type="evidence" value="ECO:0007669"/>
    <property type="project" value="InterPro"/>
</dbReference>